<evidence type="ECO:0000256" key="3">
    <source>
        <dbReference type="ARBA" id="ARBA00012755"/>
    </source>
</evidence>
<sequence>MAVIIDEQQQIFHLQTQHTSYIFQVLPTGDLTQLYYGARLTDPVNYQNLGKVEIKDATTGVMAQDQEWQFDVLRQEYSDLGHGDFRQPAYQVEFADGDRITEFKYQRYELQAGKQRLAGLPSTFAEAGDGTQTLQIYLQDAKAQLTLVLNYTIFEQQDVLVKSVQFQNQGSQTVQIRRALSLQLDLPDRDYDLLQFPGAWARERHLVRNPLHAGVQSFGSLRTASSHQHNPFFMLARSQTDNQQGEVYGFNLVYSGNFMDSLEVDQFDTTRVLVGINPEEFSWQLQPQANFQTPEVILTYTQAGFNQMSQQLSTFYQDHLVPQRFAKKVRPILINNWEATYFDFDEKKLLAFVDQAQKLGIELFVLDDGWFQGRNDDTTSLGDWFADKTKLPQGIKHLADAVHQKGLQFGLWFEPEMISLESQLYQEHPDWVIHVPGRQMTPGRHQYVLDFTRSEVVDYLFDAMSQVMTATKLDYVKWDMNRYITELYSPTLAPQQQLEAAHRYTLGVYQLYERLTKAFPEVLFESCASGGGRFDLGMMYYAPQAWTSDDTDALERLWIQYGTSFGYSLSMMGAHVSASPNEQIGRQTSLATRARVAYFGDFGYELDITKMSVEDLATIKEQVAFYKKYRTLFQFGKFYRLQSPYAGNQKQMSWEVVNDDQTLAIVAVYQILKEPQVLNSRVRLAGLKADQRYQINDSSQTYYGDQLMNAGIVLDNLPPKDPDFQARLLMVRAV</sequence>
<dbReference type="Gene3D" id="2.60.40.1180">
    <property type="entry name" value="Golgi alpha-mannosidase II"/>
    <property type="match status" value="1"/>
</dbReference>
<dbReference type="PROSITE" id="PS00512">
    <property type="entry name" value="ALPHA_GALACTOSIDASE"/>
    <property type="match status" value="1"/>
</dbReference>
<dbReference type="InterPro" id="IPR038417">
    <property type="entry name" value="Alpga-gal_N_sf"/>
</dbReference>
<dbReference type="RefSeq" id="WP_249514267.1">
    <property type="nucleotide sequence ID" value="NZ_CP093366.1"/>
</dbReference>
<dbReference type="InterPro" id="IPR013785">
    <property type="entry name" value="Aldolase_TIM"/>
</dbReference>
<feature type="domain" description="Glycosyl hydrolase family 36 C-terminal" evidence="7">
    <location>
        <begin position="652"/>
        <end position="730"/>
    </location>
</feature>
<dbReference type="EMBL" id="CP093366">
    <property type="protein sequence ID" value="UQS81999.1"/>
    <property type="molecule type" value="Genomic_DNA"/>
</dbReference>
<keyword evidence="5 6" id="KW-0326">Glycosidase</keyword>
<comment type="similarity">
    <text evidence="2">Belongs to the glycosyl hydrolase 36 family.</text>
</comment>
<keyword evidence="4 6" id="KW-0378">Hydrolase</keyword>
<evidence type="ECO:0000313" key="10">
    <source>
        <dbReference type="Proteomes" id="UP000831495"/>
    </source>
</evidence>
<evidence type="ECO:0000313" key="9">
    <source>
        <dbReference type="EMBL" id="UQS81999.1"/>
    </source>
</evidence>
<dbReference type="InterPro" id="IPR000111">
    <property type="entry name" value="Glyco_hydro_27/36_CS"/>
</dbReference>
<dbReference type="InterPro" id="IPR002252">
    <property type="entry name" value="Glyco_hydro_36"/>
</dbReference>
<evidence type="ECO:0000256" key="5">
    <source>
        <dbReference type="ARBA" id="ARBA00023295"/>
    </source>
</evidence>
<dbReference type="EC" id="3.2.1.22" evidence="3 6"/>
<comment type="catalytic activity">
    <reaction evidence="1 6">
        <text>Hydrolysis of terminal, non-reducing alpha-D-galactose residues in alpha-D-galactosides, including galactose oligosaccharides, galactomannans and galactolipids.</text>
        <dbReference type="EC" id="3.2.1.22"/>
    </reaction>
</comment>
<gene>
    <name evidence="9" type="ORF">MOO45_07360</name>
</gene>
<evidence type="ECO:0000259" key="8">
    <source>
        <dbReference type="Pfam" id="PF16875"/>
    </source>
</evidence>
<proteinExistence type="inferred from homology"/>
<dbReference type="Pfam" id="PF16874">
    <property type="entry name" value="Glyco_hydro_36C"/>
    <property type="match status" value="1"/>
</dbReference>
<name>A0ABY4P8Y6_9LACO</name>
<dbReference type="InterPro" id="IPR031704">
    <property type="entry name" value="Glyco_hydro_36_N"/>
</dbReference>
<dbReference type="SUPFAM" id="SSF51445">
    <property type="entry name" value="(Trans)glycosidases"/>
    <property type="match status" value="1"/>
</dbReference>
<dbReference type="Proteomes" id="UP000831495">
    <property type="component" value="Chromosome"/>
</dbReference>
<evidence type="ECO:0000259" key="7">
    <source>
        <dbReference type="Pfam" id="PF16874"/>
    </source>
</evidence>
<dbReference type="GO" id="GO:0004557">
    <property type="term" value="F:alpha-galactosidase activity"/>
    <property type="evidence" value="ECO:0007669"/>
    <property type="project" value="UniProtKB-EC"/>
</dbReference>
<dbReference type="InterPro" id="IPR013780">
    <property type="entry name" value="Glyco_hydro_b"/>
</dbReference>
<protein>
    <recommendedName>
        <fullName evidence="3 6">Alpha-galactosidase</fullName>
        <ecNumber evidence="3 6">3.2.1.22</ecNumber>
    </recommendedName>
</protein>
<dbReference type="PANTHER" id="PTHR43053">
    <property type="entry name" value="GLYCOSIDASE FAMILY 31"/>
    <property type="match status" value="1"/>
</dbReference>
<keyword evidence="10" id="KW-1185">Reference proteome</keyword>
<organism evidence="9 10">
    <name type="scientific">Bombilactobacillus folatiphilus</name>
    <dbReference type="NCBI Taxonomy" id="2923362"/>
    <lineage>
        <taxon>Bacteria</taxon>
        <taxon>Bacillati</taxon>
        <taxon>Bacillota</taxon>
        <taxon>Bacilli</taxon>
        <taxon>Lactobacillales</taxon>
        <taxon>Lactobacillaceae</taxon>
        <taxon>Bombilactobacillus</taxon>
    </lineage>
</organism>
<dbReference type="CDD" id="cd14791">
    <property type="entry name" value="GH36"/>
    <property type="match status" value="1"/>
</dbReference>
<dbReference type="Gene3D" id="2.70.98.60">
    <property type="entry name" value="alpha-galactosidase from lactobacil brevis"/>
    <property type="match status" value="1"/>
</dbReference>
<dbReference type="InterPro" id="IPR050985">
    <property type="entry name" value="Alpha-glycosidase_related"/>
</dbReference>
<evidence type="ECO:0000256" key="1">
    <source>
        <dbReference type="ARBA" id="ARBA00001255"/>
    </source>
</evidence>
<dbReference type="InterPro" id="IPR017853">
    <property type="entry name" value="GH"/>
</dbReference>
<evidence type="ECO:0000256" key="2">
    <source>
        <dbReference type="ARBA" id="ARBA00006202"/>
    </source>
</evidence>
<feature type="domain" description="Glycosyl hydrolase family 36 N-terminal" evidence="8">
    <location>
        <begin position="29"/>
        <end position="286"/>
    </location>
</feature>
<dbReference type="Gene3D" id="3.20.20.70">
    <property type="entry name" value="Aldolase class I"/>
    <property type="match status" value="1"/>
</dbReference>
<dbReference type="PIRSF" id="PIRSF005536">
    <property type="entry name" value="Agal"/>
    <property type="match status" value="1"/>
</dbReference>
<accession>A0ABY4P8Y6</accession>
<dbReference type="InterPro" id="IPR031705">
    <property type="entry name" value="Glyco_hydro_36_C"/>
</dbReference>
<evidence type="ECO:0000256" key="6">
    <source>
        <dbReference type="PIRNR" id="PIRNR005536"/>
    </source>
</evidence>
<reference evidence="9" key="1">
    <citation type="journal article" date="2022" name="Int. J. Syst. Evol. Microbiol.">
        <title>Apilactobacillus apisilvae sp. nov., Nicolia spurrieriana gen. nov. sp. nov., Bombilactobacillus folatiphilus sp. nov. and Bombilactobacillus thymidiniphilus sp. nov., four new lactic acid bacterial isolates from stingless bees Tetragonula carbonaria and Austroplebeia australis.</title>
        <authorList>
            <person name="Oliphant S.A."/>
            <person name="Watson-Haigh N.S."/>
            <person name="Sumby K.M."/>
            <person name="Gardner J."/>
            <person name="Groom S."/>
            <person name="Jiranek V."/>
        </authorList>
    </citation>
    <scope>NUCLEOTIDE SEQUENCE</scope>
    <source>
        <strain evidence="9">SG4_D2</strain>
    </source>
</reference>
<dbReference type="PRINTS" id="PR00743">
    <property type="entry name" value="GLHYDRLASE36"/>
</dbReference>
<dbReference type="Pfam" id="PF16875">
    <property type="entry name" value="Glyco_hydro_36N"/>
    <property type="match status" value="1"/>
</dbReference>
<dbReference type="Pfam" id="PF02065">
    <property type="entry name" value="Melibiase"/>
    <property type="match status" value="1"/>
</dbReference>
<evidence type="ECO:0000256" key="4">
    <source>
        <dbReference type="ARBA" id="ARBA00022801"/>
    </source>
</evidence>
<dbReference type="PANTHER" id="PTHR43053:SF3">
    <property type="entry name" value="ALPHA-GALACTOSIDASE C-RELATED"/>
    <property type="match status" value="1"/>
</dbReference>